<dbReference type="AlphaFoldDB" id="A0A6J1H055"/>
<evidence type="ECO:0000313" key="8">
    <source>
        <dbReference type="Proteomes" id="UP000504609"/>
    </source>
</evidence>
<accession>A0A6J1H055</accession>
<keyword evidence="3" id="KW-0808">Transferase</keyword>
<dbReference type="Proteomes" id="UP000504609">
    <property type="component" value="Unplaced"/>
</dbReference>
<feature type="region of interest" description="Disordered" evidence="6">
    <location>
        <begin position="1"/>
        <end position="22"/>
    </location>
</feature>
<dbReference type="KEGG" id="cmos:111458822"/>
<evidence type="ECO:0000256" key="4">
    <source>
        <dbReference type="ARBA" id="ARBA00022695"/>
    </source>
</evidence>
<dbReference type="Gene3D" id="3.90.1100.10">
    <property type="match status" value="1"/>
</dbReference>
<proteinExistence type="predicted"/>
<dbReference type="RefSeq" id="XP_022957414.1">
    <property type="nucleotide sequence ID" value="XM_023101646.1"/>
</dbReference>
<reference evidence="9 10" key="1">
    <citation type="submission" date="2025-04" db="UniProtKB">
        <authorList>
            <consortium name="RefSeq"/>
        </authorList>
    </citation>
    <scope>IDENTIFICATION</scope>
    <source>
        <tissue evidence="9 10">Young leaves</tissue>
    </source>
</reference>
<evidence type="ECO:0000256" key="2">
    <source>
        <dbReference type="ARBA" id="ARBA00022478"/>
    </source>
</evidence>
<dbReference type="GO" id="GO:0003677">
    <property type="term" value="F:DNA binding"/>
    <property type="evidence" value="ECO:0007669"/>
    <property type="project" value="InterPro"/>
</dbReference>
<dbReference type="Pfam" id="PF04563">
    <property type="entry name" value="RNA_pol_Rpb2_1"/>
    <property type="match status" value="1"/>
</dbReference>
<dbReference type="EC" id="2.7.7.6" evidence="1"/>
<organism evidence="8 9">
    <name type="scientific">Cucurbita moschata</name>
    <name type="common">Winter crookneck squash</name>
    <name type="synonym">Cucurbita pepo var. moschata</name>
    <dbReference type="NCBI Taxonomy" id="3662"/>
    <lineage>
        <taxon>Eukaryota</taxon>
        <taxon>Viridiplantae</taxon>
        <taxon>Streptophyta</taxon>
        <taxon>Embryophyta</taxon>
        <taxon>Tracheophyta</taxon>
        <taxon>Spermatophyta</taxon>
        <taxon>Magnoliopsida</taxon>
        <taxon>eudicotyledons</taxon>
        <taxon>Gunneridae</taxon>
        <taxon>Pentapetalae</taxon>
        <taxon>rosids</taxon>
        <taxon>fabids</taxon>
        <taxon>Cucurbitales</taxon>
        <taxon>Cucurbitaceae</taxon>
        <taxon>Cucurbiteae</taxon>
        <taxon>Cucurbita</taxon>
    </lineage>
</organism>
<evidence type="ECO:0000256" key="5">
    <source>
        <dbReference type="ARBA" id="ARBA00023163"/>
    </source>
</evidence>
<evidence type="ECO:0000256" key="6">
    <source>
        <dbReference type="SAM" id="MobiDB-lite"/>
    </source>
</evidence>
<keyword evidence="4" id="KW-0548">Nucleotidyltransferase</keyword>
<dbReference type="SUPFAM" id="SSF64484">
    <property type="entry name" value="beta and beta-prime subunits of DNA dependent RNA-polymerase"/>
    <property type="match status" value="1"/>
</dbReference>
<dbReference type="InterPro" id="IPR007644">
    <property type="entry name" value="RNA_pol_bsu_protrusion"/>
</dbReference>
<evidence type="ECO:0000256" key="3">
    <source>
        <dbReference type="ARBA" id="ARBA00022679"/>
    </source>
</evidence>
<dbReference type="GeneID" id="111458822"/>
<evidence type="ECO:0000313" key="9">
    <source>
        <dbReference type="RefSeq" id="XP_022957413.1"/>
    </source>
</evidence>
<dbReference type="RefSeq" id="XP_022957413.1">
    <property type="nucleotide sequence ID" value="XM_023101645.1"/>
</dbReference>
<dbReference type="GO" id="GO:0000428">
    <property type="term" value="C:DNA-directed RNA polymerase complex"/>
    <property type="evidence" value="ECO:0007669"/>
    <property type="project" value="UniProtKB-KW"/>
</dbReference>
<feature type="domain" description="RNA polymerase beta subunit protrusion" evidence="7">
    <location>
        <begin position="53"/>
        <end position="123"/>
    </location>
</feature>
<evidence type="ECO:0000259" key="7">
    <source>
        <dbReference type="Pfam" id="PF04563"/>
    </source>
</evidence>
<dbReference type="GO" id="GO:0003899">
    <property type="term" value="F:DNA-directed RNA polymerase activity"/>
    <property type="evidence" value="ECO:0007669"/>
    <property type="project" value="UniProtKB-EC"/>
</dbReference>
<keyword evidence="5" id="KW-0804">Transcription</keyword>
<evidence type="ECO:0000256" key="1">
    <source>
        <dbReference type="ARBA" id="ARBA00012418"/>
    </source>
</evidence>
<protein>
    <recommendedName>
        <fullName evidence="1">DNA-directed RNA polymerase</fullName>
        <ecNumber evidence="1">2.7.7.6</ecNumber>
    </recommendedName>
</protein>
<gene>
    <name evidence="9 10" type="primary">LOC111458822</name>
</gene>
<name>A0A6J1H055_CUCMO</name>
<dbReference type="GO" id="GO:0006351">
    <property type="term" value="P:DNA-templated transcription"/>
    <property type="evidence" value="ECO:0007669"/>
    <property type="project" value="InterPro"/>
</dbReference>
<keyword evidence="2" id="KW-0240">DNA-directed RNA polymerase</keyword>
<evidence type="ECO:0000313" key="10">
    <source>
        <dbReference type="RefSeq" id="XP_022957414.1"/>
    </source>
</evidence>
<sequence>MVVKPSGDASMNGKQVDDPNPIDSVNDKQFFGLPIKTAVDKFQLLPEFLKVRGLVKRHLDSFNYFANIEIKKIVKANYLIDSSTDPSILSFPDVRIGEPYVTVNAVSETFKPHTCCLSDLTYNRLPITSVYIYGTNLLPKVKTQGLGQNAC</sequence>
<keyword evidence="8" id="KW-1185">Reference proteome</keyword>